<accession>A0A9E8JWU5</accession>
<name>A0A9E8JWU5_9VIRU</name>
<organism evidence="2">
    <name type="scientific">Nucleocytoviricota sp</name>
    <dbReference type="NCBI Taxonomy" id="2809609"/>
    <lineage>
        <taxon>Viruses</taxon>
        <taxon>Varidnaviria</taxon>
        <taxon>Bamfordvirae</taxon>
        <taxon>Nucleocytoviricota</taxon>
    </lineage>
</organism>
<evidence type="ECO:0000313" key="2">
    <source>
        <dbReference type="EMBL" id="UZT29145.1"/>
    </source>
</evidence>
<proteinExistence type="predicted"/>
<dbReference type="EMBL" id="OP765584">
    <property type="protein sequence ID" value="UZT29145.1"/>
    <property type="molecule type" value="Genomic_DNA"/>
</dbReference>
<reference evidence="2" key="1">
    <citation type="submission" date="2022-11" db="EMBL/GenBank/DDBJ databases">
        <title>Genomics discovery of giant fungal viruses from subsurface oceanic crustal fluids.</title>
        <authorList>
            <person name="Bhattacharjee A.S."/>
            <person name="Schulz F."/>
            <person name="Woyke T."/>
            <person name="Orcutt B.N."/>
            <person name="Matinez Martinez J."/>
        </authorList>
    </citation>
    <scope>NUCLEOTIDE SEQUENCE</scope>
    <source>
        <strain evidence="2">VSAG8.JdFR</strain>
    </source>
</reference>
<sequence length="222" mass="26081">MTTKKKIRKGPEESATKFTVGTIKKGNDGNNWIIIETKNKTHRWKKLDNTNNKTIKKSKSKNIDKSNKKSNIHDNEIPSTEKLKQLKKKYSVLVSGNKSELANGLYRVRRNAINLDDLELIYPLLNKENKKEVEKIINKRINNPITDFKGLWKPLPKPINKMTREQLIKNLKDFRNAWEKITTRSQDLSDERLKEEPTQELQKLIKFYYSDEAKNLAMEWLS</sequence>
<evidence type="ECO:0000256" key="1">
    <source>
        <dbReference type="SAM" id="MobiDB-lite"/>
    </source>
</evidence>
<feature type="compositionally biased region" description="Basic and acidic residues" evidence="1">
    <location>
        <begin position="61"/>
        <end position="74"/>
    </location>
</feature>
<protein>
    <submittedName>
        <fullName evidence="2">Uncharacterized protein</fullName>
    </submittedName>
</protein>
<feature type="region of interest" description="Disordered" evidence="1">
    <location>
        <begin position="51"/>
        <end position="74"/>
    </location>
</feature>